<gene>
    <name evidence="1" type="ORF">ENQ76_07400</name>
</gene>
<dbReference type="Pfam" id="PF07040">
    <property type="entry name" value="DUF1326"/>
    <property type="match status" value="1"/>
</dbReference>
<evidence type="ECO:0000313" key="1">
    <source>
        <dbReference type="EMBL" id="HEN15277.1"/>
    </source>
</evidence>
<sequence length="369" mass="39668">MCFNLRVLAAGACSRRECSSTTACRPARRSPAKATSGAVRRRPSTVRTIASATALNAAIRRANATKCIDYPRKPRDGRPWVSSSCPGRIRPGHFLRTVTSGEKGSSSEKVSGTLGSVPDTASHFLTLRRSRDTIGVVDDLDIRFPGRCVMARLSAIVVLSLLPGLASAAQISGEYLEARSCDVYTGPCFANAEMDLAGKEAVMAWRVEKGGWNDIDLAGLSVAVVARSEKTMGDTGVFKMQAGHIRSVILVDAKANSAQRDALVAFAKDAAKDFTKDVVRVDAVPMTLENDHLSGKGRFAAGDVARIETRGMQKGDCICTNEQVFYQPLTKVYDFSPAYSNTLSYTGAGLDTTWTAHGQRSAFLATFRK</sequence>
<dbReference type="InterPro" id="IPR009758">
    <property type="entry name" value="DUF1326"/>
</dbReference>
<organism evidence="1">
    <name type="scientific">Schlesneria paludicola</name>
    <dbReference type="NCBI Taxonomy" id="360056"/>
    <lineage>
        <taxon>Bacteria</taxon>
        <taxon>Pseudomonadati</taxon>
        <taxon>Planctomycetota</taxon>
        <taxon>Planctomycetia</taxon>
        <taxon>Planctomycetales</taxon>
        <taxon>Planctomycetaceae</taxon>
        <taxon>Schlesneria</taxon>
    </lineage>
</organism>
<comment type="caution">
    <text evidence="1">The sequence shown here is derived from an EMBL/GenBank/DDBJ whole genome shotgun (WGS) entry which is preliminary data.</text>
</comment>
<reference evidence="1" key="1">
    <citation type="journal article" date="2020" name="mSystems">
        <title>Genome- and Community-Level Interaction Insights into Carbon Utilization and Element Cycling Functions of Hydrothermarchaeota in Hydrothermal Sediment.</title>
        <authorList>
            <person name="Zhou Z."/>
            <person name="Liu Y."/>
            <person name="Xu W."/>
            <person name="Pan J."/>
            <person name="Luo Z.H."/>
            <person name="Li M."/>
        </authorList>
    </citation>
    <scope>NUCLEOTIDE SEQUENCE [LARGE SCALE GENOMIC DNA]</scope>
    <source>
        <strain evidence="1">SpSt-339</strain>
    </source>
</reference>
<proteinExistence type="predicted"/>
<name>A0A7C2PGW5_9PLAN</name>
<dbReference type="EMBL" id="DSOK01000214">
    <property type="protein sequence ID" value="HEN15277.1"/>
    <property type="molecule type" value="Genomic_DNA"/>
</dbReference>
<dbReference type="AlphaFoldDB" id="A0A7C2PGW5"/>
<protein>
    <submittedName>
        <fullName evidence="1">DUF1326 domain-containing protein</fullName>
    </submittedName>
</protein>
<accession>A0A7C2PGW5</accession>